<sequence>MIFLNALWSLLWRVMLVLLVNSLVNIGLARLAYATFEQTEFSVLLRWTLKFLPALLCFLALGIFTTPGKLGRFAFPPQDDAAVWQKNYYLLAVTAAFVTVSFGYLAITGETLLLAHLIKLLPAPLFIVVIVFCAVRLSQARRKAVK</sequence>
<accession>A0A1Q9A470</accession>
<gene>
    <name evidence="3" type="ORF">BJF91_20005</name>
    <name evidence="2" type="ORF">GGQ71_000622</name>
</gene>
<evidence type="ECO:0000313" key="3">
    <source>
        <dbReference type="EMBL" id="OLP49336.1"/>
    </source>
</evidence>
<feature type="transmembrane region" description="Helical" evidence="1">
    <location>
        <begin position="12"/>
        <end position="33"/>
    </location>
</feature>
<dbReference type="EMBL" id="MKIN01000022">
    <property type="protein sequence ID" value="OLP49336.1"/>
    <property type="molecule type" value="Genomic_DNA"/>
</dbReference>
<dbReference type="EMBL" id="JACIED010000001">
    <property type="protein sequence ID" value="MBB4006386.1"/>
    <property type="molecule type" value="Genomic_DNA"/>
</dbReference>
<feature type="transmembrane region" description="Helical" evidence="1">
    <location>
        <begin position="113"/>
        <end position="137"/>
    </location>
</feature>
<keyword evidence="1" id="KW-1133">Transmembrane helix</keyword>
<dbReference type="Proteomes" id="UP000544107">
    <property type="component" value="Unassembled WGS sequence"/>
</dbReference>
<feature type="transmembrane region" description="Helical" evidence="1">
    <location>
        <begin position="45"/>
        <end position="67"/>
    </location>
</feature>
<organism evidence="3 4">
    <name type="scientific">Allorhizobium taibaishanense</name>
    <dbReference type="NCBI Taxonomy" id="887144"/>
    <lineage>
        <taxon>Bacteria</taxon>
        <taxon>Pseudomonadati</taxon>
        <taxon>Pseudomonadota</taxon>
        <taxon>Alphaproteobacteria</taxon>
        <taxon>Hyphomicrobiales</taxon>
        <taxon>Rhizobiaceae</taxon>
        <taxon>Rhizobium/Agrobacterium group</taxon>
        <taxon>Allorhizobium</taxon>
    </lineage>
</organism>
<feature type="transmembrane region" description="Helical" evidence="1">
    <location>
        <begin position="88"/>
        <end position="107"/>
    </location>
</feature>
<evidence type="ECO:0000313" key="5">
    <source>
        <dbReference type="Proteomes" id="UP000544107"/>
    </source>
</evidence>
<dbReference type="Proteomes" id="UP000185598">
    <property type="component" value="Unassembled WGS sequence"/>
</dbReference>
<comment type="caution">
    <text evidence="3">The sequence shown here is derived from an EMBL/GenBank/DDBJ whole genome shotgun (WGS) entry which is preliminary data.</text>
</comment>
<reference evidence="3 4" key="1">
    <citation type="submission" date="2016-09" db="EMBL/GenBank/DDBJ databases">
        <title>Rhizobium oryziradicis sp. nov., isolated from the root of rice.</title>
        <authorList>
            <person name="Zhao J."/>
            <person name="Zhang X."/>
        </authorList>
    </citation>
    <scope>NUCLEOTIDE SEQUENCE [LARGE SCALE GENOMIC DNA]</scope>
    <source>
        <strain evidence="3 4">14971</strain>
    </source>
</reference>
<protein>
    <submittedName>
        <fullName evidence="3">Uncharacterized protein</fullName>
    </submittedName>
</protein>
<keyword evidence="1" id="KW-0472">Membrane</keyword>
<keyword evidence="1" id="KW-0812">Transmembrane</keyword>
<evidence type="ECO:0000256" key="1">
    <source>
        <dbReference type="SAM" id="Phobius"/>
    </source>
</evidence>
<dbReference type="RefSeq" id="WP_075615126.1">
    <property type="nucleotide sequence ID" value="NZ_JACIED010000001.1"/>
</dbReference>
<name>A0A1Q9A470_9HYPH</name>
<proteinExistence type="predicted"/>
<dbReference type="AlphaFoldDB" id="A0A1Q9A470"/>
<evidence type="ECO:0000313" key="4">
    <source>
        <dbReference type="Proteomes" id="UP000185598"/>
    </source>
</evidence>
<keyword evidence="4" id="KW-1185">Reference proteome</keyword>
<reference evidence="2 5" key="2">
    <citation type="submission" date="2020-08" db="EMBL/GenBank/DDBJ databases">
        <title>Genomic Encyclopedia of Type Strains, Phase IV (KMG-IV): sequencing the most valuable type-strain genomes for metagenomic binning, comparative biology and taxonomic classification.</title>
        <authorList>
            <person name="Goeker M."/>
        </authorList>
    </citation>
    <scope>NUCLEOTIDE SEQUENCE [LARGE SCALE GENOMIC DNA]</scope>
    <source>
        <strain evidence="2 5">DSM 100021</strain>
    </source>
</reference>
<evidence type="ECO:0000313" key="2">
    <source>
        <dbReference type="EMBL" id="MBB4006386.1"/>
    </source>
</evidence>